<dbReference type="Pfam" id="PF07690">
    <property type="entry name" value="MFS_1"/>
    <property type="match status" value="1"/>
</dbReference>
<evidence type="ECO:0000256" key="6">
    <source>
        <dbReference type="ARBA" id="ARBA00023136"/>
    </source>
</evidence>
<dbReference type="Proteomes" id="UP000520767">
    <property type="component" value="Unassembled WGS sequence"/>
</dbReference>
<feature type="transmembrane region" description="Helical" evidence="7">
    <location>
        <begin position="108"/>
        <end position="126"/>
    </location>
</feature>
<comment type="subcellular location">
    <subcellularLocation>
        <location evidence="1">Cell membrane</location>
        <topology evidence="1">Multi-pass membrane protein</topology>
    </subcellularLocation>
</comment>
<dbReference type="GO" id="GO:0022857">
    <property type="term" value="F:transmembrane transporter activity"/>
    <property type="evidence" value="ECO:0007669"/>
    <property type="project" value="InterPro"/>
</dbReference>
<dbReference type="SUPFAM" id="SSF103473">
    <property type="entry name" value="MFS general substrate transporter"/>
    <property type="match status" value="1"/>
</dbReference>
<dbReference type="PROSITE" id="PS00216">
    <property type="entry name" value="SUGAR_TRANSPORT_1"/>
    <property type="match status" value="1"/>
</dbReference>
<dbReference type="InterPro" id="IPR036259">
    <property type="entry name" value="MFS_trans_sf"/>
</dbReference>
<comment type="caution">
    <text evidence="9">The sequence shown here is derived from an EMBL/GenBank/DDBJ whole genome shotgun (WGS) entry which is preliminary data.</text>
</comment>
<feature type="transmembrane region" description="Helical" evidence="7">
    <location>
        <begin position="260"/>
        <end position="279"/>
    </location>
</feature>
<keyword evidence="2" id="KW-0813">Transport</keyword>
<proteinExistence type="predicted"/>
<feature type="transmembrane region" description="Helical" evidence="7">
    <location>
        <begin position="363"/>
        <end position="385"/>
    </location>
</feature>
<feature type="transmembrane region" description="Helical" evidence="7">
    <location>
        <begin position="329"/>
        <end position="351"/>
    </location>
</feature>
<gene>
    <name evidence="9" type="ORF">FHR82_005020</name>
</gene>
<feature type="transmembrane region" description="Helical" evidence="7">
    <location>
        <begin position="391"/>
        <end position="415"/>
    </location>
</feature>
<keyword evidence="3" id="KW-1003">Cell membrane</keyword>
<dbReference type="PANTHER" id="PTHR42718:SF46">
    <property type="entry name" value="BLR6921 PROTEIN"/>
    <property type="match status" value="1"/>
</dbReference>
<dbReference type="InterPro" id="IPR020846">
    <property type="entry name" value="MFS_dom"/>
</dbReference>
<feature type="transmembrane region" description="Helical" evidence="7">
    <location>
        <begin position="170"/>
        <end position="191"/>
    </location>
</feature>
<evidence type="ECO:0000256" key="1">
    <source>
        <dbReference type="ARBA" id="ARBA00004651"/>
    </source>
</evidence>
<dbReference type="Gene3D" id="1.20.1250.20">
    <property type="entry name" value="MFS general substrate transporter like domains"/>
    <property type="match status" value="1"/>
</dbReference>
<dbReference type="EMBL" id="JACHJQ010000005">
    <property type="protein sequence ID" value="MBB4908767.1"/>
    <property type="molecule type" value="Genomic_DNA"/>
</dbReference>
<evidence type="ECO:0000256" key="7">
    <source>
        <dbReference type="SAM" id="Phobius"/>
    </source>
</evidence>
<dbReference type="GO" id="GO:0005886">
    <property type="term" value="C:plasma membrane"/>
    <property type="evidence" value="ECO:0007669"/>
    <property type="project" value="UniProtKB-SubCell"/>
</dbReference>
<feature type="transmembrane region" description="Helical" evidence="7">
    <location>
        <begin position="460"/>
        <end position="478"/>
    </location>
</feature>
<reference evidence="9 10" key="1">
    <citation type="submission" date="2020-08" db="EMBL/GenBank/DDBJ databases">
        <title>Genomic Encyclopedia of Type Strains, Phase III (KMG-III): the genomes of soil and plant-associated and newly described type strains.</title>
        <authorList>
            <person name="Whitman W."/>
        </authorList>
    </citation>
    <scope>NUCLEOTIDE SEQUENCE [LARGE SCALE GENOMIC DNA]</scope>
    <source>
        <strain evidence="9 10">CECT 8960</strain>
    </source>
</reference>
<evidence type="ECO:0000313" key="10">
    <source>
        <dbReference type="Proteomes" id="UP000520767"/>
    </source>
</evidence>
<keyword evidence="10" id="KW-1185">Reference proteome</keyword>
<dbReference type="InterPro" id="IPR011701">
    <property type="entry name" value="MFS"/>
</dbReference>
<evidence type="ECO:0000259" key="8">
    <source>
        <dbReference type="PROSITE" id="PS50850"/>
    </source>
</evidence>
<sequence length="492" mass="50067">MISPERPFAPLGNSSERRSTLMLSGISSSRGQSPSTRHAWLVLCAMSMLQFFIAVDVTVVNIALPSMGVDFGVGGHSLTWVVVGYTITGGGLLMLGGRLSDLLGRRRTLLAGTTLFGAASLLAGLAPSFPALVAARLLQGAGEAIALPAAMATIVLMFPEGPRRSRALSVWAAVASCGLVLGFALSGIITAHLGWRWIFLISVPFILVVLVAALVLVQADRPASRERARLDLPGAFLLTACPLLFAYAAVEAAEPGTSPWVSLAALVGAVLAAAGFVRVESQSPNPLVPLAVLANRPRVRANLTTMLLSGALSTSFLLFTFYLQDRLGIGSLGAGLTMLPLAVALIAASVLVPRLLGRWGARVCVLAGLGAAAGAMTVIALVAALSAGAAWLLPAMLLIAVGMGFGLVGLQYIAVSGTTDEDAGIASGVQRAADQLGGASGVAVYVGIGFAPAVHAGDPFLIAAVLAIAGLAAGAVIISRSSATTEVQPQAE</sequence>
<dbReference type="InterPro" id="IPR005829">
    <property type="entry name" value="Sugar_transporter_CS"/>
</dbReference>
<accession>A0A7W7Q881</accession>
<feature type="transmembrane region" description="Helical" evidence="7">
    <location>
        <begin position="436"/>
        <end position="454"/>
    </location>
</feature>
<protein>
    <submittedName>
        <fullName evidence="9">DHA2 family lincomycin resistance protein-like MFS transporter</fullName>
    </submittedName>
</protein>
<dbReference type="PROSITE" id="PS50850">
    <property type="entry name" value="MFS"/>
    <property type="match status" value="1"/>
</dbReference>
<evidence type="ECO:0000256" key="4">
    <source>
        <dbReference type="ARBA" id="ARBA00022692"/>
    </source>
</evidence>
<dbReference type="RefSeq" id="WP_311771254.1">
    <property type="nucleotide sequence ID" value="NZ_JACHJQ010000005.1"/>
</dbReference>
<feature type="transmembrane region" description="Helical" evidence="7">
    <location>
        <begin position="299"/>
        <end position="323"/>
    </location>
</feature>
<feature type="transmembrane region" description="Helical" evidence="7">
    <location>
        <begin position="197"/>
        <end position="217"/>
    </location>
</feature>
<dbReference type="AlphaFoldDB" id="A0A7W7Q881"/>
<dbReference type="PANTHER" id="PTHR42718">
    <property type="entry name" value="MAJOR FACILITATOR SUPERFAMILY MULTIDRUG TRANSPORTER MFSC"/>
    <property type="match status" value="1"/>
</dbReference>
<evidence type="ECO:0000256" key="3">
    <source>
        <dbReference type="ARBA" id="ARBA00022475"/>
    </source>
</evidence>
<feature type="domain" description="Major facilitator superfamily (MFS) profile" evidence="8">
    <location>
        <begin position="42"/>
        <end position="482"/>
    </location>
</feature>
<keyword evidence="6 7" id="KW-0472">Membrane</keyword>
<dbReference type="Gene3D" id="1.20.1720.10">
    <property type="entry name" value="Multidrug resistance protein D"/>
    <property type="match status" value="1"/>
</dbReference>
<evidence type="ECO:0000313" key="9">
    <source>
        <dbReference type="EMBL" id="MBB4908767.1"/>
    </source>
</evidence>
<feature type="transmembrane region" description="Helical" evidence="7">
    <location>
        <begin position="229"/>
        <end position="248"/>
    </location>
</feature>
<evidence type="ECO:0000256" key="5">
    <source>
        <dbReference type="ARBA" id="ARBA00022989"/>
    </source>
</evidence>
<dbReference type="CDD" id="cd17321">
    <property type="entry name" value="MFS_MMR_MDR_like"/>
    <property type="match status" value="1"/>
</dbReference>
<keyword evidence="5 7" id="KW-1133">Transmembrane helix</keyword>
<feature type="transmembrane region" description="Helical" evidence="7">
    <location>
        <begin position="138"/>
        <end position="158"/>
    </location>
</feature>
<keyword evidence="4 7" id="KW-0812">Transmembrane</keyword>
<feature type="transmembrane region" description="Helical" evidence="7">
    <location>
        <begin position="39"/>
        <end position="64"/>
    </location>
</feature>
<organism evidence="9 10">
    <name type="scientific">Actinophytocola algeriensis</name>
    <dbReference type="NCBI Taxonomy" id="1768010"/>
    <lineage>
        <taxon>Bacteria</taxon>
        <taxon>Bacillati</taxon>
        <taxon>Actinomycetota</taxon>
        <taxon>Actinomycetes</taxon>
        <taxon>Pseudonocardiales</taxon>
        <taxon>Pseudonocardiaceae</taxon>
    </lineage>
</organism>
<name>A0A7W7Q881_9PSEU</name>
<feature type="transmembrane region" description="Helical" evidence="7">
    <location>
        <begin position="76"/>
        <end position="96"/>
    </location>
</feature>
<evidence type="ECO:0000256" key="2">
    <source>
        <dbReference type="ARBA" id="ARBA00022448"/>
    </source>
</evidence>